<dbReference type="InterPro" id="IPR015032">
    <property type="entry name" value="ThsB__TIR-like_domain"/>
</dbReference>
<keyword evidence="3" id="KW-1185">Reference proteome</keyword>
<dbReference type="EMBL" id="LYBM01000006">
    <property type="protein sequence ID" value="ODA35109.1"/>
    <property type="molecule type" value="Genomic_DNA"/>
</dbReference>
<feature type="domain" description="Thoeris protein ThsB TIR-like" evidence="1">
    <location>
        <begin position="5"/>
        <end position="113"/>
    </location>
</feature>
<protein>
    <recommendedName>
        <fullName evidence="1">Thoeris protein ThsB TIR-like domain-containing protein</fullName>
    </recommendedName>
</protein>
<evidence type="ECO:0000313" key="2">
    <source>
        <dbReference type="EMBL" id="ODA35109.1"/>
    </source>
</evidence>
<dbReference type="Proteomes" id="UP000094936">
    <property type="component" value="Unassembled WGS sequence"/>
</dbReference>
<dbReference type="AlphaFoldDB" id="A0A1C3EPH0"/>
<dbReference type="Pfam" id="PF08937">
    <property type="entry name" value="ThsB_TIR"/>
    <property type="match status" value="1"/>
</dbReference>
<dbReference type="OrthoDB" id="9811746at2"/>
<organism evidence="2 3">
    <name type="scientific">Veronia pacifica</name>
    <dbReference type="NCBI Taxonomy" id="1080227"/>
    <lineage>
        <taxon>Bacteria</taxon>
        <taxon>Pseudomonadati</taxon>
        <taxon>Pseudomonadota</taxon>
        <taxon>Gammaproteobacteria</taxon>
        <taxon>Vibrionales</taxon>
        <taxon>Vibrionaceae</taxon>
        <taxon>Veronia</taxon>
    </lineage>
</organism>
<dbReference type="Gene3D" id="3.40.50.10140">
    <property type="entry name" value="Toll/interleukin-1 receptor homology (TIR) domain"/>
    <property type="match status" value="1"/>
</dbReference>
<accession>A0A1C3EPH0</accession>
<dbReference type="InterPro" id="IPR035897">
    <property type="entry name" value="Toll_tir_struct_dom_sf"/>
</dbReference>
<dbReference type="RefSeq" id="WP_068900010.1">
    <property type="nucleotide sequence ID" value="NZ_JBHUIF010000013.1"/>
</dbReference>
<name>A0A1C3EPH0_9GAMM</name>
<reference evidence="2 3" key="1">
    <citation type="submission" date="2016-05" db="EMBL/GenBank/DDBJ databases">
        <title>Genomic Taxonomy of the Vibrionaceae.</title>
        <authorList>
            <person name="Gomez-Gil B."/>
            <person name="Enciso-Ibarra J."/>
        </authorList>
    </citation>
    <scope>NUCLEOTIDE SEQUENCE [LARGE SCALE GENOMIC DNA]</scope>
    <source>
        <strain evidence="2 3">CAIM 1920</strain>
    </source>
</reference>
<evidence type="ECO:0000259" key="1">
    <source>
        <dbReference type="Pfam" id="PF08937"/>
    </source>
</evidence>
<evidence type="ECO:0000313" key="3">
    <source>
        <dbReference type="Proteomes" id="UP000094936"/>
    </source>
</evidence>
<proteinExistence type="predicted"/>
<dbReference type="SUPFAM" id="SSF52200">
    <property type="entry name" value="Toll/Interleukin receptor TIR domain"/>
    <property type="match status" value="1"/>
</dbReference>
<sequence length="144" mass="16896">MKSIFVSYAPEDCGYYQDLRSIFGAQSSPFLLLDGSLSEKLRDKDGKIVTELPYDPLSHKVSEHIQYQMSHSVLMLVLVSNIALESKWSEWEIRQFIDLHGLSKIIFVCLQEDNHKQVKKRFSSANIIHWNKEQLYEDICHFRF</sequence>
<gene>
    <name evidence="2" type="ORF">A8L45_05375</name>
</gene>
<comment type="caution">
    <text evidence="2">The sequence shown here is derived from an EMBL/GenBank/DDBJ whole genome shotgun (WGS) entry which is preliminary data.</text>
</comment>